<keyword evidence="4" id="KW-1185">Reference proteome</keyword>
<protein>
    <submittedName>
        <fullName evidence="3">NAD(P)-binding domain-containing protein</fullName>
    </submittedName>
</protein>
<name>A0ABP4E7N6_9ACTN</name>
<dbReference type="PRINTS" id="PR00368">
    <property type="entry name" value="FADPNR"/>
</dbReference>
<dbReference type="InterPro" id="IPR050982">
    <property type="entry name" value="Auxin_biosynth/cation_transpt"/>
</dbReference>
<accession>A0ABP4E7N6</accession>
<evidence type="ECO:0000256" key="1">
    <source>
        <dbReference type="ARBA" id="ARBA00023002"/>
    </source>
</evidence>
<dbReference type="Pfam" id="PF07992">
    <property type="entry name" value="Pyr_redox_2"/>
    <property type="match status" value="1"/>
</dbReference>
<dbReference type="SUPFAM" id="SSF51905">
    <property type="entry name" value="FAD/NAD(P)-binding domain"/>
    <property type="match status" value="1"/>
</dbReference>
<dbReference type="EMBL" id="BAAALD010000045">
    <property type="protein sequence ID" value="GAA1096946.1"/>
    <property type="molecule type" value="Genomic_DNA"/>
</dbReference>
<reference evidence="4" key="1">
    <citation type="journal article" date="2019" name="Int. J. Syst. Evol. Microbiol.">
        <title>The Global Catalogue of Microorganisms (GCM) 10K type strain sequencing project: providing services to taxonomists for standard genome sequencing and annotation.</title>
        <authorList>
            <consortium name="The Broad Institute Genomics Platform"/>
            <consortium name="The Broad Institute Genome Sequencing Center for Infectious Disease"/>
            <person name="Wu L."/>
            <person name="Ma J."/>
        </authorList>
    </citation>
    <scope>NUCLEOTIDE SEQUENCE [LARGE SCALE GENOMIC DNA]</scope>
    <source>
        <strain evidence="4">JCM 13002</strain>
    </source>
</reference>
<dbReference type="Gene3D" id="3.50.50.60">
    <property type="entry name" value="FAD/NAD(P)-binding domain"/>
    <property type="match status" value="1"/>
</dbReference>
<gene>
    <name evidence="3" type="ORF">GCM10009663_44970</name>
</gene>
<dbReference type="Proteomes" id="UP001499987">
    <property type="component" value="Unassembled WGS sequence"/>
</dbReference>
<evidence type="ECO:0000313" key="3">
    <source>
        <dbReference type="EMBL" id="GAA1096946.1"/>
    </source>
</evidence>
<dbReference type="InterPro" id="IPR036188">
    <property type="entry name" value="FAD/NAD-bd_sf"/>
</dbReference>
<keyword evidence="1" id="KW-0560">Oxidoreductase</keyword>
<evidence type="ECO:0000259" key="2">
    <source>
        <dbReference type="Pfam" id="PF07992"/>
    </source>
</evidence>
<dbReference type="PRINTS" id="PR00411">
    <property type="entry name" value="PNDRDTASEI"/>
</dbReference>
<dbReference type="PANTHER" id="PTHR43539:SF78">
    <property type="entry name" value="FLAVIN-CONTAINING MONOOXYGENASE"/>
    <property type="match status" value="1"/>
</dbReference>
<sequence>MQGRGTVEPEAVVIGAGPYGLATAAHLRGAGVSFRAFGEPMAGWREGMPAGMFLKSTPRASCISDPSGRYGFNDFRHRAGRGTVGDTYPIPLDEFVEYGEWFQRERVPELERTQVARVEGAPGGFRVTLEGGESVAARSVVVSTGLRPFAYLPPELAALAGTGLCSHTSEHADLRKFAGQRVAVVGAGQSALESAALLHEAGASPTVVVRGPRVIFGEPPDADLPASRPLTARVTRPSSNLGPGWGMRAYADIPWLFRFLPDEARAVRVRRVLGPAGAWWLEERVDGLFPVLTGHPLAAAEAVDGTVRLSLEGPTELLEADHVLAATGYRADVARLAVLDEGLRRAIRTTAAGAPRLGPGLESSVPGLYFTGLAAANTFGPVMRFVCGTHFAANRIGRHVAARSNRDA</sequence>
<dbReference type="PANTHER" id="PTHR43539">
    <property type="entry name" value="FLAVIN-BINDING MONOOXYGENASE-LIKE PROTEIN (AFU_ORTHOLOGUE AFUA_4G09220)"/>
    <property type="match status" value="1"/>
</dbReference>
<organism evidence="3 4">
    <name type="scientific">Kitasatospora arboriphila</name>
    <dbReference type="NCBI Taxonomy" id="258052"/>
    <lineage>
        <taxon>Bacteria</taxon>
        <taxon>Bacillati</taxon>
        <taxon>Actinomycetota</taxon>
        <taxon>Actinomycetes</taxon>
        <taxon>Kitasatosporales</taxon>
        <taxon>Streptomycetaceae</taxon>
        <taxon>Kitasatospora</taxon>
    </lineage>
</organism>
<dbReference type="RefSeq" id="WP_344625450.1">
    <property type="nucleotide sequence ID" value="NZ_BAAALD010000045.1"/>
</dbReference>
<proteinExistence type="predicted"/>
<feature type="domain" description="FAD/NAD(P)-binding" evidence="2">
    <location>
        <begin position="11"/>
        <end position="215"/>
    </location>
</feature>
<comment type="caution">
    <text evidence="3">The sequence shown here is derived from an EMBL/GenBank/DDBJ whole genome shotgun (WGS) entry which is preliminary data.</text>
</comment>
<evidence type="ECO:0000313" key="4">
    <source>
        <dbReference type="Proteomes" id="UP001499987"/>
    </source>
</evidence>
<dbReference type="InterPro" id="IPR023753">
    <property type="entry name" value="FAD/NAD-binding_dom"/>
</dbReference>